<evidence type="ECO:0000313" key="2">
    <source>
        <dbReference type="Proteomes" id="UP001303324"/>
    </source>
</evidence>
<accession>A0ABY9VFG5</accession>
<keyword evidence="2" id="KW-1185">Reference proteome</keyword>
<reference evidence="1 2" key="1">
    <citation type="submission" date="2023-09" db="EMBL/GenBank/DDBJ databases">
        <title>Microbial mechanism of fulvic acid promoting antimony reduction mineralization in rice fields.</title>
        <authorList>
            <person name="Chen G."/>
            <person name="Lan J."/>
        </authorList>
    </citation>
    <scope>NUCLEOTIDE SEQUENCE [LARGE SCALE GENOMIC DNA]</scope>
    <source>
        <strain evidence="1 2">PS1</strain>
    </source>
</reference>
<dbReference type="Proteomes" id="UP001303324">
    <property type="component" value="Chromosome"/>
</dbReference>
<evidence type="ECO:0008006" key="3">
    <source>
        <dbReference type="Google" id="ProtNLM"/>
    </source>
</evidence>
<dbReference type="RefSeq" id="WP_311072565.1">
    <property type="nucleotide sequence ID" value="NZ_CP134494.1"/>
</dbReference>
<organism evidence="1 2">
    <name type="scientific">Mesobacillus jeotgali</name>
    <dbReference type="NCBI Taxonomy" id="129985"/>
    <lineage>
        <taxon>Bacteria</taxon>
        <taxon>Bacillati</taxon>
        <taxon>Bacillota</taxon>
        <taxon>Bacilli</taxon>
        <taxon>Bacillales</taxon>
        <taxon>Bacillaceae</taxon>
        <taxon>Mesobacillus</taxon>
    </lineage>
</organism>
<name>A0ABY9VFG5_9BACI</name>
<gene>
    <name evidence="1" type="ORF">RH061_20045</name>
</gene>
<sequence>MREQIDRFVSVITSKGHVHQLVKKLDMVLKIEADRDTHYLFFKDGKVSYCESFIPNGTVATISGREVHLGQLFNGDLKLMHGVKMKYITTDCPFRAQLVLESLFYLARPLPV</sequence>
<dbReference type="EMBL" id="CP134494">
    <property type="protein sequence ID" value="WNF22425.1"/>
    <property type="molecule type" value="Genomic_DNA"/>
</dbReference>
<evidence type="ECO:0000313" key="1">
    <source>
        <dbReference type="EMBL" id="WNF22425.1"/>
    </source>
</evidence>
<protein>
    <recommendedName>
        <fullName evidence="3">SCP2 domain-containing protein</fullName>
    </recommendedName>
</protein>
<proteinExistence type="predicted"/>